<proteinExistence type="predicted"/>
<evidence type="ECO:0000313" key="3">
    <source>
        <dbReference type="Proteomes" id="UP000245021"/>
    </source>
</evidence>
<feature type="domain" description="DUF427" evidence="1">
    <location>
        <begin position="10"/>
        <end position="94"/>
    </location>
</feature>
<accession>A0A2R5HG37</accession>
<dbReference type="InterPro" id="IPR038694">
    <property type="entry name" value="DUF427_sf"/>
</dbReference>
<dbReference type="Gene3D" id="2.170.150.40">
    <property type="entry name" value="Domain of unknown function (DUF427)"/>
    <property type="match status" value="1"/>
</dbReference>
<dbReference type="OrthoDB" id="119916at2"/>
<evidence type="ECO:0000313" key="2">
    <source>
        <dbReference type="EMBL" id="GBG96816.1"/>
    </source>
</evidence>
<comment type="caution">
    <text evidence="2">The sequence shown here is derived from an EMBL/GenBank/DDBJ whole genome shotgun (WGS) entry which is preliminary data.</text>
</comment>
<reference evidence="2 3" key="1">
    <citation type="journal article" date="2018" name="Genome Announc.">
        <title>Draft Genome Sequence of Lactococcus sp. Strain NtB2 (JCM 32569), Isolated from the Gut of the Higher Termite Nasutitermes takasagoensis.</title>
        <authorList>
            <person name="Noda S."/>
            <person name="Aihara C."/>
            <person name="Yuki M."/>
            <person name="Ohkuma M."/>
        </authorList>
    </citation>
    <scope>NUCLEOTIDE SEQUENCE [LARGE SCALE GENOMIC DNA]</scope>
    <source>
        <strain evidence="2 3">NtB2</strain>
    </source>
</reference>
<dbReference type="EMBL" id="BFFO01000005">
    <property type="protein sequence ID" value="GBG96816.1"/>
    <property type="molecule type" value="Genomic_DNA"/>
</dbReference>
<dbReference type="Proteomes" id="UP000245021">
    <property type="component" value="Unassembled WGS sequence"/>
</dbReference>
<gene>
    <name evidence="2" type="ORF">NtB2_00940</name>
</gene>
<evidence type="ECO:0000259" key="1">
    <source>
        <dbReference type="Pfam" id="PF04248"/>
    </source>
</evidence>
<dbReference type="AlphaFoldDB" id="A0A2R5HG37"/>
<dbReference type="PANTHER" id="PTHR34310:SF9">
    <property type="entry name" value="BLR5716 PROTEIN"/>
    <property type="match status" value="1"/>
</dbReference>
<dbReference type="InterPro" id="IPR007361">
    <property type="entry name" value="DUF427"/>
</dbReference>
<name>A0A2R5HG37_9LACT</name>
<dbReference type="RefSeq" id="WP_109245785.1">
    <property type="nucleotide sequence ID" value="NZ_BFFO01000005.1"/>
</dbReference>
<organism evidence="2 3">
    <name type="scientific">Lactococcus termiticola</name>
    <dbReference type="NCBI Taxonomy" id="2169526"/>
    <lineage>
        <taxon>Bacteria</taxon>
        <taxon>Bacillati</taxon>
        <taxon>Bacillota</taxon>
        <taxon>Bacilli</taxon>
        <taxon>Lactobacillales</taxon>
        <taxon>Streptococcaceae</taxon>
        <taxon>Lactococcus</taxon>
    </lineage>
</organism>
<dbReference type="PANTHER" id="PTHR34310">
    <property type="entry name" value="DUF427 DOMAIN PROTEIN (AFU_ORTHOLOGUE AFUA_3G02220)"/>
    <property type="match status" value="1"/>
</dbReference>
<dbReference type="Pfam" id="PF04248">
    <property type="entry name" value="NTP_transf_9"/>
    <property type="match status" value="1"/>
</dbReference>
<protein>
    <recommendedName>
        <fullName evidence="1">DUF427 domain-containing protein</fullName>
    </recommendedName>
</protein>
<sequence length="104" mass="11555">MSDKSHKATAYLDDKVIAKTDAAVFLEGNYYFPKEDVSLDYFGESSRTYTCPWKGLANYKHLQVDGKVVEDAAWTYQAPSKAAEEITGHIAFDQSLGIRVVAEA</sequence>
<keyword evidence="3" id="KW-1185">Reference proteome</keyword>